<comment type="catalytic activity">
    <reaction evidence="11 12">
        <text>nicotinate beta-D-ribonucleotide + CO2 + diphosphate = quinolinate + 5-phospho-alpha-D-ribose 1-diphosphate + 2 H(+)</text>
        <dbReference type="Rhea" id="RHEA:12733"/>
        <dbReference type="ChEBI" id="CHEBI:15378"/>
        <dbReference type="ChEBI" id="CHEBI:16526"/>
        <dbReference type="ChEBI" id="CHEBI:29959"/>
        <dbReference type="ChEBI" id="CHEBI:33019"/>
        <dbReference type="ChEBI" id="CHEBI:57502"/>
        <dbReference type="ChEBI" id="CHEBI:58017"/>
        <dbReference type="EC" id="2.4.2.19"/>
    </reaction>
</comment>
<dbReference type="FunFam" id="3.20.20.70:FF:000090">
    <property type="entry name" value="Nicotinate-nucleotide pyrophosphorylase [carboxylating]"/>
    <property type="match status" value="1"/>
</dbReference>
<dbReference type="InterPro" id="IPR027277">
    <property type="entry name" value="NadC/ModD"/>
</dbReference>
<evidence type="ECO:0000259" key="13">
    <source>
        <dbReference type="Pfam" id="PF01729"/>
    </source>
</evidence>
<evidence type="ECO:0000256" key="12">
    <source>
        <dbReference type="PIRNR" id="PIRNR006250"/>
    </source>
</evidence>
<evidence type="ECO:0000256" key="4">
    <source>
        <dbReference type="ARBA" id="ARBA00011218"/>
    </source>
</evidence>
<evidence type="ECO:0000256" key="10">
    <source>
        <dbReference type="ARBA" id="ARBA00033102"/>
    </source>
</evidence>
<dbReference type="Pfam" id="PF01729">
    <property type="entry name" value="QRPTase_C"/>
    <property type="match status" value="1"/>
</dbReference>
<dbReference type="SUPFAM" id="SSF51690">
    <property type="entry name" value="Nicotinate/Quinolinate PRTase C-terminal domain-like"/>
    <property type="match status" value="1"/>
</dbReference>
<evidence type="ECO:0000256" key="2">
    <source>
        <dbReference type="ARBA" id="ARBA00004893"/>
    </source>
</evidence>
<evidence type="ECO:0000256" key="8">
    <source>
        <dbReference type="ARBA" id="ARBA00022676"/>
    </source>
</evidence>
<protein>
    <recommendedName>
        <fullName evidence="6 12">Nicotinate-nucleotide pyrophosphorylase [carboxylating]</fullName>
        <ecNumber evidence="5 12">2.4.2.19</ecNumber>
    </recommendedName>
    <alternativeName>
        <fullName evidence="10 12">Quinolinate phosphoribosyltransferase [decarboxylating]</fullName>
    </alternativeName>
</protein>
<dbReference type="GO" id="GO:0005737">
    <property type="term" value="C:cytoplasm"/>
    <property type="evidence" value="ECO:0007669"/>
    <property type="project" value="TreeGrafter"/>
</dbReference>
<dbReference type="CDD" id="cd01572">
    <property type="entry name" value="QPRTase"/>
    <property type="match status" value="1"/>
</dbReference>
<evidence type="ECO:0000256" key="6">
    <source>
        <dbReference type="ARBA" id="ARBA00020990"/>
    </source>
</evidence>
<keyword evidence="9 12" id="KW-0808">Transferase</keyword>
<evidence type="ECO:0000256" key="9">
    <source>
        <dbReference type="ARBA" id="ARBA00022679"/>
    </source>
</evidence>
<dbReference type="Pfam" id="PF02749">
    <property type="entry name" value="QRPTase_N"/>
    <property type="match status" value="1"/>
</dbReference>
<dbReference type="PANTHER" id="PTHR32179">
    <property type="entry name" value="NICOTINATE-NUCLEOTIDE PYROPHOSPHORYLASE [CARBOXYLATING]"/>
    <property type="match status" value="1"/>
</dbReference>
<dbReference type="EMBL" id="JWZX01003070">
    <property type="protein sequence ID" value="KOO24666.1"/>
    <property type="molecule type" value="Genomic_DNA"/>
</dbReference>
<dbReference type="Gene3D" id="3.20.20.70">
    <property type="entry name" value="Aldolase class I"/>
    <property type="match status" value="1"/>
</dbReference>
<keyword evidence="8 12" id="KW-0328">Glycosyltransferase</keyword>
<evidence type="ECO:0000259" key="14">
    <source>
        <dbReference type="Pfam" id="PF02749"/>
    </source>
</evidence>
<evidence type="ECO:0000256" key="3">
    <source>
        <dbReference type="ARBA" id="ARBA00009400"/>
    </source>
</evidence>
<keyword evidence="7 12" id="KW-0662">Pyridine nucleotide biosynthesis</keyword>
<feature type="domain" description="Quinolinate phosphoribosyl transferase N-terminal" evidence="14">
    <location>
        <begin position="37"/>
        <end position="115"/>
    </location>
</feature>
<evidence type="ECO:0000313" key="15">
    <source>
        <dbReference type="EMBL" id="KOO24666.1"/>
    </source>
</evidence>
<dbReference type="OrthoDB" id="10067394at2759"/>
<gene>
    <name evidence="15" type="ORF">Ctob_001886</name>
</gene>
<dbReference type="Proteomes" id="UP000037460">
    <property type="component" value="Unassembled WGS sequence"/>
</dbReference>
<feature type="domain" description="Quinolinate phosphoribosyl transferase C-terminal" evidence="13">
    <location>
        <begin position="117"/>
        <end position="287"/>
    </location>
</feature>
<comment type="similarity">
    <text evidence="3 12">Belongs to the NadC/ModD family.</text>
</comment>
<dbReference type="InterPro" id="IPR036068">
    <property type="entry name" value="Nicotinate_pribotase-like_C"/>
</dbReference>
<proteinExistence type="inferred from homology"/>
<dbReference type="EC" id="2.4.2.19" evidence="5 12"/>
<dbReference type="InterPro" id="IPR022412">
    <property type="entry name" value="Quinolinate_PRibosylTrfase_N"/>
</dbReference>
<evidence type="ECO:0000256" key="7">
    <source>
        <dbReference type="ARBA" id="ARBA00022642"/>
    </source>
</evidence>
<dbReference type="UniPathway" id="UPA00253">
    <property type="reaction ID" value="UER00331"/>
</dbReference>
<dbReference type="PIRSF" id="PIRSF006250">
    <property type="entry name" value="NadC_ModD"/>
    <property type="match status" value="1"/>
</dbReference>
<evidence type="ECO:0000256" key="1">
    <source>
        <dbReference type="ARBA" id="ARBA00003237"/>
    </source>
</evidence>
<comment type="pathway">
    <text evidence="2 12">Cofactor biosynthesis; NAD(+) biosynthesis; nicotinate D-ribonucleotide from quinolinate: step 1/1.</text>
</comment>
<evidence type="ECO:0000313" key="16">
    <source>
        <dbReference type="Proteomes" id="UP000037460"/>
    </source>
</evidence>
<dbReference type="NCBIfam" id="TIGR00078">
    <property type="entry name" value="nadC"/>
    <property type="match status" value="1"/>
</dbReference>
<dbReference type="GO" id="GO:0034213">
    <property type="term" value="P:quinolinate catabolic process"/>
    <property type="evidence" value="ECO:0007669"/>
    <property type="project" value="TreeGrafter"/>
</dbReference>
<dbReference type="AlphaFoldDB" id="A0A0M0JDL2"/>
<comment type="function">
    <text evidence="1 12">Involved in the catabolism of quinolinic acid (QA).</text>
</comment>
<dbReference type="SUPFAM" id="SSF54675">
    <property type="entry name" value="Nicotinate/Quinolinate PRTase N-terminal domain-like"/>
    <property type="match status" value="1"/>
</dbReference>
<evidence type="ECO:0000256" key="5">
    <source>
        <dbReference type="ARBA" id="ARBA00011944"/>
    </source>
</evidence>
<accession>A0A0M0JDL2</accession>
<dbReference type="PANTHER" id="PTHR32179:SF3">
    <property type="entry name" value="NICOTINATE-NUCLEOTIDE PYROPHOSPHORYLASE [CARBOXYLATING]"/>
    <property type="match status" value="1"/>
</dbReference>
<comment type="subunit">
    <text evidence="4 12">Hexamer formed by 3 homodimers.</text>
</comment>
<dbReference type="GO" id="GO:0009435">
    <property type="term" value="P:NAD+ biosynthetic process"/>
    <property type="evidence" value="ECO:0007669"/>
    <property type="project" value="UniProtKB-UniPathway"/>
</dbReference>
<reference evidence="16" key="1">
    <citation type="journal article" date="2015" name="PLoS Genet.">
        <title>Genome Sequence and Transcriptome Analyses of Chrysochromulina tobin: Metabolic Tools for Enhanced Algal Fitness in the Prominent Order Prymnesiales (Haptophyceae).</title>
        <authorList>
            <person name="Hovde B.T."/>
            <person name="Deodato C.R."/>
            <person name="Hunsperger H.M."/>
            <person name="Ryken S.A."/>
            <person name="Yost W."/>
            <person name="Jha R.K."/>
            <person name="Patterson J."/>
            <person name="Monnat R.J. Jr."/>
            <person name="Barlow S.B."/>
            <person name="Starkenburg S.R."/>
            <person name="Cattolico R.A."/>
        </authorList>
    </citation>
    <scope>NUCLEOTIDE SEQUENCE</scope>
    <source>
        <strain evidence="16">CCMP291</strain>
    </source>
</reference>
<dbReference type="GO" id="GO:0004514">
    <property type="term" value="F:nicotinate-nucleotide diphosphorylase (carboxylating) activity"/>
    <property type="evidence" value="ECO:0007669"/>
    <property type="project" value="UniProtKB-EC"/>
</dbReference>
<comment type="caution">
    <text evidence="15">The sequence shown here is derived from an EMBL/GenBank/DDBJ whole genome shotgun (WGS) entry which is preliminary data.</text>
</comment>
<dbReference type="InterPro" id="IPR037128">
    <property type="entry name" value="Quinolinate_PRibosylTase_N_sf"/>
</dbReference>
<dbReference type="InterPro" id="IPR002638">
    <property type="entry name" value="Quinolinate_PRibosylTrfase_C"/>
</dbReference>
<keyword evidence="16" id="KW-1185">Reference proteome</keyword>
<dbReference type="Gene3D" id="3.90.1170.20">
    <property type="entry name" value="Quinolinate phosphoribosyl transferase, N-terminal domain"/>
    <property type="match status" value="1"/>
</dbReference>
<name>A0A0M0JDL2_9EUKA</name>
<organism evidence="15 16">
    <name type="scientific">Chrysochromulina tobinii</name>
    <dbReference type="NCBI Taxonomy" id="1460289"/>
    <lineage>
        <taxon>Eukaryota</taxon>
        <taxon>Haptista</taxon>
        <taxon>Haptophyta</taxon>
        <taxon>Prymnesiophyceae</taxon>
        <taxon>Prymnesiales</taxon>
        <taxon>Chrysochromulinaceae</taxon>
        <taxon>Chrysochromulina</taxon>
    </lineage>
</organism>
<dbReference type="InterPro" id="IPR004393">
    <property type="entry name" value="NadC"/>
</dbReference>
<evidence type="ECO:0000256" key="11">
    <source>
        <dbReference type="ARBA" id="ARBA00047445"/>
    </source>
</evidence>
<sequence>MEHDWSALLPPTWKEEVIHWIQQDIPKWDVGGFVVGDAPHYAMLLGKSEGVLAGVPFANFVFEYVGLTVEWLKPEGHYITAEEAAAKTPVAKVSGPTRKLLVAERTALNTLARCSGVASAAHAAMGIAREHGWHGKVAGTRKTTPGFGIVEKYGLLVGGADTHRMDLSNMVMLKDNHIWSTGSITASVAKARAACGFSTKIEVECTSEQDACEACTAGCDIIMLDNYAPAELKQVAARVKQRWPHVIIEASGGITSATMPAFFSEHVDIISQGALTQGYGVVDFSLKALEAQGVKVAGGMHKFDASEVDVHGGNATADDFLDAFGM</sequence>
<dbReference type="InterPro" id="IPR013785">
    <property type="entry name" value="Aldolase_TIM"/>
</dbReference>